<proteinExistence type="predicted"/>
<dbReference type="AlphaFoldDB" id="A0A7I8DAC1"/>
<dbReference type="Proteomes" id="UP000593802">
    <property type="component" value="Chromosome"/>
</dbReference>
<accession>A0A7I8DAC1</accession>
<keyword evidence="2" id="KW-1185">Reference proteome</keyword>
<dbReference type="InterPro" id="IPR002763">
    <property type="entry name" value="DUF72"/>
</dbReference>
<evidence type="ECO:0000313" key="1">
    <source>
        <dbReference type="EMBL" id="BCJ86927.1"/>
    </source>
</evidence>
<evidence type="ECO:0000313" key="2">
    <source>
        <dbReference type="Proteomes" id="UP000593802"/>
    </source>
</evidence>
<organism evidence="1 2">
    <name type="scientific">Effusibacillus dendaii</name>
    <dbReference type="NCBI Taxonomy" id="2743772"/>
    <lineage>
        <taxon>Bacteria</taxon>
        <taxon>Bacillati</taxon>
        <taxon>Bacillota</taxon>
        <taxon>Bacilli</taxon>
        <taxon>Bacillales</taxon>
        <taxon>Alicyclobacillaceae</taxon>
        <taxon>Effusibacillus</taxon>
    </lineage>
</organism>
<reference evidence="1 2" key="1">
    <citation type="submission" date="2020-08" db="EMBL/GenBank/DDBJ databases">
        <title>Complete Genome Sequence of Effusibacillus dendaii Strain skT53, Isolated from Farmland soil.</title>
        <authorList>
            <person name="Konishi T."/>
            <person name="Kawasaki H."/>
        </authorList>
    </citation>
    <scope>NUCLEOTIDE SEQUENCE [LARGE SCALE GENOMIC DNA]</scope>
    <source>
        <strain evidence="2">skT53</strain>
    </source>
</reference>
<dbReference type="EMBL" id="AP023366">
    <property type="protein sequence ID" value="BCJ86927.1"/>
    <property type="molecule type" value="Genomic_DNA"/>
</dbReference>
<sequence>MNLRLEGSVPTVLRSTNQKLVLVRFHGRNASVWNNHGNPDWRDVRYLYRYSKEELIEWKEKLEYLQDMAEDVCVLFNNNSGGDAAANAKEMLQLLGIEYDGLAPRQLDLF</sequence>
<dbReference type="Gene3D" id="3.20.20.410">
    <property type="entry name" value="Protein of unknown function UPF0759"/>
    <property type="match status" value="1"/>
</dbReference>
<dbReference type="InterPro" id="IPR036520">
    <property type="entry name" value="UPF0759_sf"/>
</dbReference>
<gene>
    <name evidence="1" type="ORF">skT53_19120</name>
</gene>
<name>A0A7I8DAC1_9BACL</name>
<dbReference type="PANTHER" id="PTHR30348:SF13">
    <property type="entry name" value="UPF0759 PROTEIN YUNF"/>
    <property type="match status" value="1"/>
</dbReference>
<dbReference type="SUPFAM" id="SSF117396">
    <property type="entry name" value="TM1631-like"/>
    <property type="match status" value="1"/>
</dbReference>
<dbReference type="PANTHER" id="PTHR30348">
    <property type="entry name" value="UNCHARACTERIZED PROTEIN YECE"/>
    <property type="match status" value="1"/>
</dbReference>
<evidence type="ECO:0008006" key="3">
    <source>
        <dbReference type="Google" id="ProtNLM"/>
    </source>
</evidence>
<dbReference type="KEGG" id="eff:skT53_19120"/>
<protein>
    <recommendedName>
        <fullName evidence="3">DUF72 domain-containing protein</fullName>
    </recommendedName>
</protein>
<dbReference type="Pfam" id="PF01904">
    <property type="entry name" value="DUF72"/>
    <property type="match status" value="1"/>
</dbReference>